<dbReference type="Proteomes" id="UP001239019">
    <property type="component" value="Unassembled WGS sequence"/>
</dbReference>
<sequence length="343" mass="38632">MRLPIGLSVSLAMCLLTTHATDLVADEREQMKEDVFARTLQDPMSHGGGFEWYLPVDEDCRLYIREFGDPEAETWIGLHGGFGIEHAYLRQALAGLERDFRIVLYDQRGSLRSDCDVSTISVQAHVDDLDALRKELGLERVNLIGHSAGGYLAARYRAEHAEVTGKLVLLAPANLKRPLDDEEEALMVPRDEAVQRLQQRDRVQAELKRRGLDGDELSARERSMRWRVNFSSVNLYDISQWPRMQGGMFYAVEAGQAAGRDMMESQPWNYIDDLLGHHESVSVIMGDHDFNDFGGKLYSHWFAGSDSVNYVLLENAGHNAWVDQPAAFRAALLEGMKAQAVSH</sequence>
<evidence type="ECO:0000259" key="4">
    <source>
        <dbReference type="Pfam" id="PF00561"/>
    </source>
</evidence>
<comment type="caution">
    <text evidence="5">The sequence shown here is derived from an EMBL/GenBank/DDBJ whole genome shotgun (WGS) entry which is preliminary data.</text>
</comment>
<protein>
    <submittedName>
        <fullName evidence="5">Alpha/beta hydrolase</fullName>
    </submittedName>
</protein>
<comment type="similarity">
    <text evidence="1">Belongs to the peptidase S33 family.</text>
</comment>
<keyword evidence="6" id="KW-1185">Reference proteome</keyword>
<feature type="chain" id="PRO_5045449665" evidence="3">
    <location>
        <begin position="21"/>
        <end position="343"/>
    </location>
</feature>
<name>A0ABU0WD28_9GAMM</name>
<dbReference type="SUPFAM" id="SSF53474">
    <property type="entry name" value="alpha/beta-Hydrolases"/>
    <property type="match status" value="1"/>
</dbReference>
<proteinExistence type="inferred from homology"/>
<dbReference type="EMBL" id="JAVDDT010000011">
    <property type="protein sequence ID" value="MDQ2070830.1"/>
    <property type="molecule type" value="Genomic_DNA"/>
</dbReference>
<gene>
    <name evidence="5" type="ORF">RBH19_13210</name>
</gene>
<dbReference type="InterPro" id="IPR050266">
    <property type="entry name" value="AB_hydrolase_sf"/>
</dbReference>
<evidence type="ECO:0000256" key="1">
    <source>
        <dbReference type="ARBA" id="ARBA00010088"/>
    </source>
</evidence>
<reference evidence="5 6" key="1">
    <citation type="submission" date="2023-08" db="EMBL/GenBank/DDBJ databases">
        <title>Whole-genome sequencing of halo(alkali)philic microorganisms from hypersaline lakes.</title>
        <authorList>
            <person name="Sorokin D.Y."/>
            <person name="Abbas B."/>
            <person name="Merkel A.Y."/>
        </authorList>
    </citation>
    <scope>NUCLEOTIDE SEQUENCE [LARGE SCALE GENOMIC DNA]</scope>
    <source>
        <strain evidence="5 6">AB-CW4</strain>
    </source>
</reference>
<dbReference type="RefSeq" id="WP_306729327.1">
    <property type="nucleotide sequence ID" value="NZ_JAVDDT010000011.1"/>
</dbReference>
<dbReference type="Gene3D" id="3.40.50.1820">
    <property type="entry name" value="alpha/beta hydrolase"/>
    <property type="match status" value="1"/>
</dbReference>
<dbReference type="InterPro" id="IPR000073">
    <property type="entry name" value="AB_hydrolase_1"/>
</dbReference>
<dbReference type="PANTHER" id="PTHR43798">
    <property type="entry name" value="MONOACYLGLYCEROL LIPASE"/>
    <property type="match status" value="1"/>
</dbReference>
<dbReference type="PRINTS" id="PR00793">
    <property type="entry name" value="PROAMNOPTASE"/>
</dbReference>
<evidence type="ECO:0000256" key="2">
    <source>
        <dbReference type="ARBA" id="ARBA00022801"/>
    </source>
</evidence>
<evidence type="ECO:0000313" key="5">
    <source>
        <dbReference type="EMBL" id="MDQ2070830.1"/>
    </source>
</evidence>
<dbReference type="InterPro" id="IPR029058">
    <property type="entry name" value="AB_hydrolase_fold"/>
</dbReference>
<evidence type="ECO:0000313" key="6">
    <source>
        <dbReference type="Proteomes" id="UP001239019"/>
    </source>
</evidence>
<keyword evidence="2 5" id="KW-0378">Hydrolase</keyword>
<accession>A0ABU0WD28</accession>
<feature type="domain" description="AB hydrolase-1" evidence="4">
    <location>
        <begin position="78"/>
        <end position="321"/>
    </location>
</feature>
<dbReference type="PANTHER" id="PTHR43798:SF31">
    <property type="entry name" value="AB HYDROLASE SUPERFAMILY PROTEIN YCLE"/>
    <property type="match status" value="1"/>
</dbReference>
<dbReference type="Pfam" id="PF00561">
    <property type="entry name" value="Abhydrolase_1"/>
    <property type="match status" value="1"/>
</dbReference>
<dbReference type="GO" id="GO:0016787">
    <property type="term" value="F:hydrolase activity"/>
    <property type="evidence" value="ECO:0007669"/>
    <property type="project" value="UniProtKB-KW"/>
</dbReference>
<feature type="signal peptide" evidence="3">
    <location>
        <begin position="1"/>
        <end position="20"/>
    </location>
</feature>
<evidence type="ECO:0000256" key="3">
    <source>
        <dbReference type="SAM" id="SignalP"/>
    </source>
</evidence>
<organism evidence="5 6">
    <name type="scientific">Natronospira bacteriovora</name>
    <dbReference type="NCBI Taxonomy" id="3069753"/>
    <lineage>
        <taxon>Bacteria</taxon>
        <taxon>Pseudomonadati</taxon>
        <taxon>Pseudomonadota</taxon>
        <taxon>Gammaproteobacteria</taxon>
        <taxon>Natronospirales</taxon>
        <taxon>Natronospiraceae</taxon>
        <taxon>Natronospira</taxon>
    </lineage>
</organism>
<keyword evidence="3" id="KW-0732">Signal</keyword>
<dbReference type="InterPro" id="IPR002410">
    <property type="entry name" value="Peptidase_S33"/>
</dbReference>